<organism evidence="1 2">
    <name type="scientific">Ajellomyces capsulatus</name>
    <name type="common">Darling's disease fungus</name>
    <name type="synonym">Histoplasma capsulatum</name>
    <dbReference type="NCBI Taxonomy" id="5037"/>
    <lineage>
        <taxon>Eukaryota</taxon>
        <taxon>Fungi</taxon>
        <taxon>Dikarya</taxon>
        <taxon>Ascomycota</taxon>
        <taxon>Pezizomycotina</taxon>
        <taxon>Eurotiomycetes</taxon>
        <taxon>Eurotiomycetidae</taxon>
        <taxon>Onygenales</taxon>
        <taxon>Ajellomycetaceae</taxon>
        <taxon>Histoplasma</taxon>
    </lineage>
</organism>
<name>A0A8H7Z7F4_AJECA</name>
<protein>
    <submittedName>
        <fullName evidence="1">Uncharacterized protein</fullName>
    </submittedName>
</protein>
<dbReference type="EMBL" id="JAEVHI010000001">
    <property type="protein sequence ID" value="KAG5303533.1"/>
    <property type="molecule type" value="Genomic_DNA"/>
</dbReference>
<gene>
    <name evidence="1" type="ORF">I7I52_01552</name>
</gene>
<evidence type="ECO:0000313" key="1">
    <source>
        <dbReference type="EMBL" id="KAG5303533.1"/>
    </source>
</evidence>
<reference evidence="1 2" key="1">
    <citation type="submission" date="2021-01" db="EMBL/GenBank/DDBJ databases">
        <title>Chromosome-level genome assembly of a human fungal pathogen reveals clustering of transcriptionally co-regulated genes.</title>
        <authorList>
            <person name="Voorhies M."/>
            <person name="Cohen S."/>
            <person name="Shea T.P."/>
            <person name="Petrus S."/>
            <person name="Munoz J.F."/>
            <person name="Poplawski S."/>
            <person name="Goldman W.E."/>
            <person name="Michael T."/>
            <person name="Cuomo C.A."/>
            <person name="Sil A."/>
            <person name="Beyhan S."/>
        </authorList>
    </citation>
    <scope>NUCLEOTIDE SEQUENCE [LARGE SCALE GENOMIC DNA]</scope>
    <source>
        <strain evidence="1 2">G184AR</strain>
    </source>
</reference>
<evidence type="ECO:0000313" key="2">
    <source>
        <dbReference type="Proteomes" id="UP000670092"/>
    </source>
</evidence>
<proteinExistence type="predicted"/>
<dbReference type="VEuPathDB" id="FungiDB:I7I52_01552"/>
<dbReference type="Proteomes" id="UP000670092">
    <property type="component" value="Unassembled WGS sequence"/>
</dbReference>
<sequence length="103" mass="11195">MSTRRHGKGRCLESSLRCSGLRRPQNFPLMAIHSQSEDVRGILVGSSESLSFLAVIEVYDMGCSLKGHHGMNMALGWSCGVQLGGLPLARKPLEIVDNLKMGL</sequence>
<comment type="caution">
    <text evidence="1">The sequence shown here is derived from an EMBL/GenBank/DDBJ whole genome shotgun (WGS) entry which is preliminary data.</text>
</comment>
<dbReference type="AlphaFoldDB" id="A0A8H7Z7F4"/>
<accession>A0A8H7Z7F4</accession>